<dbReference type="GO" id="GO:0003677">
    <property type="term" value="F:DNA binding"/>
    <property type="evidence" value="ECO:0007669"/>
    <property type="project" value="InterPro"/>
</dbReference>
<dbReference type="InterPro" id="IPR038109">
    <property type="entry name" value="DNA_bind_recomb_sf"/>
</dbReference>
<dbReference type="Pfam" id="PF13408">
    <property type="entry name" value="Zn_ribbon_recom"/>
    <property type="match status" value="1"/>
</dbReference>
<dbReference type="SMART" id="SM00857">
    <property type="entry name" value="Resolvase"/>
    <property type="match status" value="1"/>
</dbReference>
<dbReference type="Gene3D" id="3.40.50.1390">
    <property type="entry name" value="Resolvase, N-terminal catalytic domain"/>
    <property type="match status" value="1"/>
</dbReference>
<dbReference type="InterPro" id="IPR025827">
    <property type="entry name" value="Zn_ribbon_recom_dom"/>
</dbReference>
<evidence type="ECO:0000256" key="1">
    <source>
        <dbReference type="SAM" id="Coils"/>
    </source>
</evidence>
<dbReference type="PANTHER" id="PTHR30461">
    <property type="entry name" value="DNA-INVERTASE FROM LAMBDOID PROPHAGE"/>
    <property type="match status" value="1"/>
</dbReference>
<evidence type="ECO:0000259" key="3">
    <source>
        <dbReference type="PROSITE" id="PS51737"/>
    </source>
</evidence>
<dbReference type="Pfam" id="PF07508">
    <property type="entry name" value="Recombinase"/>
    <property type="match status" value="1"/>
</dbReference>
<dbReference type="PANTHER" id="PTHR30461:SF23">
    <property type="entry name" value="DNA RECOMBINASE-RELATED"/>
    <property type="match status" value="1"/>
</dbReference>
<dbReference type="PROSITE" id="PS51736">
    <property type="entry name" value="RECOMBINASES_3"/>
    <property type="match status" value="1"/>
</dbReference>
<feature type="coiled-coil region" evidence="1">
    <location>
        <begin position="397"/>
        <end position="477"/>
    </location>
</feature>
<protein>
    <submittedName>
        <fullName evidence="4">Recombinase family protein</fullName>
    </submittedName>
</protein>
<dbReference type="InterPro" id="IPR011109">
    <property type="entry name" value="DNA_bind_recombinase_dom"/>
</dbReference>
<evidence type="ECO:0000313" key="4">
    <source>
        <dbReference type="EMBL" id="TSB45580.1"/>
    </source>
</evidence>
<dbReference type="Gene3D" id="3.90.1750.20">
    <property type="entry name" value="Putative Large Serine Recombinase, Chain B, Domain 2"/>
    <property type="match status" value="1"/>
</dbReference>
<feature type="domain" description="Recombinase" evidence="3">
    <location>
        <begin position="189"/>
        <end position="321"/>
    </location>
</feature>
<feature type="domain" description="Resolvase/invertase-type recombinase catalytic" evidence="2">
    <location>
        <begin position="37"/>
        <end position="181"/>
    </location>
</feature>
<organism evidence="4 5">
    <name type="scientific">Alkalicoccobacillus porphyridii</name>
    <dbReference type="NCBI Taxonomy" id="2597270"/>
    <lineage>
        <taxon>Bacteria</taxon>
        <taxon>Bacillati</taxon>
        <taxon>Bacillota</taxon>
        <taxon>Bacilli</taxon>
        <taxon>Bacillales</taxon>
        <taxon>Bacillaceae</taxon>
        <taxon>Alkalicoccobacillus</taxon>
    </lineage>
</organism>
<reference evidence="4 5" key="1">
    <citation type="submission" date="2019-07" db="EMBL/GenBank/DDBJ databases">
        <authorList>
            <person name="Park Y.J."/>
            <person name="Jeong S.E."/>
            <person name="Jung H.S."/>
        </authorList>
    </citation>
    <scope>NUCLEOTIDE SEQUENCE [LARGE SCALE GENOMIC DNA]</scope>
    <source>
        <strain evidence="5">P16(2019)</strain>
    </source>
</reference>
<dbReference type="EMBL" id="VLXZ01000010">
    <property type="protein sequence ID" value="TSB45580.1"/>
    <property type="molecule type" value="Genomic_DNA"/>
</dbReference>
<dbReference type="RefSeq" id="WP_143849769.1">
    <property type="nucleotide sequence ID" value="NZ_VLXZ01000010.1"/>
</dbReference>
<dbReference type="GO" id="GO:0000150">
    <property type="term" value="F:DNA strand exchange activity"/>
    <property type="evidence" value="ECO:0007669"/>
    <property type="project" value="InterPro"/>
</dbReference>
<evidence type="ECO:0000313" key="5">
    <source>
        <dbReference type="Proteomes" id="UP000318521"/>
    </source>
</evidence>
<dbReference type="OrthoDB" id="9811097at2"/>
<gene>
    <name evidence="4" type="ORF">FN960_15535</name>
</gene>
<dbReference type="InterPro" id="IPR006119">
    <property type="entry name" value="Resolv_N"/>
</dbReference>
<dbReference type="Proteomes" id="UP000318521">
    <property type="component" value="Unassembled WGS sequence"/>
</dbReference>
<proteinExistence type="predicted"/>
<accession>A0A553ZVS8</accession>
<dbReference type="PROSITE" id="PS51737">
    <property type="entry name" value="RECOMBINASE_DNA_BIND"/>
    <property type="match status" value="1"/>
</dbReference>
<keyword evidence="5" id="KW-1185">Reference proteome</keyword>
<evidence type="ECO:0000259" key="2">
    <source>
        <dbReference type="PROSITE" id="PS51736"/>
    </source>
</evidence>
<dbReference type="Pfam" id="PF00239">
    <property type="entry name" value="Resolvase"/>
    <property type="match status" value="1"/>
</dbReference>
<dbReference type="InterPro" id="IPR036162">
    <property type="entry name" value="Resolvase-like_N_sf"/>
</dbReference>
<name>A0A553ZVS8_9BACI</name>
<dbReference type="CDD" id="cd00338">
    <property type="entry name" value="Ser_Recombinase"/>
    <property type="match status" value="1"/>
</dbReference>
<dbReference type="InterPro" id="IPR050639">
    <property type="entry name" value="SSR_resolvase"/>
</dbReference>
<dbReference type="SUPFAM" id="SSF53041">
    <property type="entry name" value="Resolvase-like"/>
    <property type="match status" value="1"/>
</dbReference>
<comment type="caution">
    <text evidence="4">The sequence shown here is derived from an EMBL/GenBank/DDBJ whole genome shotgun (WGS) entry which is preliminary data.</text>
</comment>
<dbReference type="CDD" id="cd00029">
    <property type="entry name" value="C1"/>
    <property type="match status" value="1"/>
</dbReference>
<keyword evidence="1" id="KW-0175">Coiled coil</keyword>
<dbReference type="AlphaFoldDB" id="A0A553ZVS8"/>
<sequence>MNSNATQIRPMNLVNTIRTNPPTSQYFTTYGGDRVLRCAIYARVSTEMETQRTSIDNQIDLFRNYAAQNNWEIVEIYTDKQSGTKVNRPGLKKLIEDGKAGLYDVILAKELSRLARNGRLSYELRDTCLVNNIHIVCLDNSINTITGDVQNFGLFAWLYENESANSSRRNKAAKRTKANRGLFVGSNPPYGYYSDKGKLKIREDNTPEMVRRIFKEYLDGKGMDSIAKTFTAERIPTPSQIARKSNASPLWHASTVKNILNNQHYCGDLVQNKTETVSVTTTKRRVLGEDQATIQENTHEPIISIETFQAVQKMLQTRTRTSTAPKKHLFTNVLFCEHCQKGMWYKANQKGYRCGGNIKHGETFCENRVVIREKELKHIIIEDLQELFKSIQDDEFLESLQKRLDQKKILIKNELTKIENKANKLRSRKKDYLDMYADELISREELVEYRKQIDQEVSNLELAKIETQEKLEECESENYAIDLGKKLKDVSILNDLTPQVLHSLVNKVTCNIDGNLRIHYNFVNPFEEQE</sequence>